<gene>
    <name evidence="2" type="ORF">DDE83_009165</name>
</gene>
<dbReference type="OrthoDB" id="10276951at2759"/>
<feature type="chain" id="PRO_5016677657" evidence="1">
    <location>
        <begin position="19"/>
        <end position="158"/>
    </location>
</feature>
<organism evidence="2 3">
    <name type="scientific">Stemphylium lycopersici</name>
    <name type="common">Tomato gray leaf spot disease fungus</name>
    <name type="synonym">Thyrospora lycopersici</name>
    <dbReference type="NCBI Taxonomy" id="183478"/>
    <lineage>
        <taxon>Eukaryota</taxon>
        <taxon>Fungi</taxon>
        <taxon>Dikarya</taxon>
        <taxon>Ascomycota</taxon>
        <taxon>Pezizomycotina</taxon>
        <taxon>Dothideomycetes</taxon>
        <taxon>Pleosporomycetidae</taxon>
        <taxon>Pleosporales</taxon>
        <taxon>Pleosporineae</taxon>
        <taxon>Pleosporaceae</taxon>
        <taxon>Stemphylium</taxon>
    </lineage>
</organism>
<evidence type="ECO:0000256" key="1">
    <source>
        <dbReference type="SAM" id="SignalP"/>
    </source>
</evidence>
<protein>
    <submittedName>
        <fullName evidence="2">Uncharacterized protein</fullName>
    </submittedName>
</protein>
<dbReference type="Proteomes" id="UP000249619">
    <property type="component" value="Unassembled WGS sequence"/>
</dbReference>
<feature type="signal peptide" evidence="1">
    <location>
        <begin position="1"/>
        <end position="18"/>
    </location>
</feature>
<sequence>MKLFTYVLLAIATPLTFSLRIPSESSEEANQVAARANLVNTDSSLADDALSKRHLEKRVVTGITRQCYGTNGKFKYILQGVLITTSIVGNTLNYVITTSLAGTTLNTVIFDFGHGTYERALGDQGSFEFAQVRESKLIGPGQETKKFEGLSWKGRSVP</sequence>
<name>A0A364MRN0_STELY</name>
<proteinExistence type="predicted"/>
<evidence type="ECO:0000313" key="3">
    <source>
        <dbReference type="Proteomes" id="UP000249619"/>
    </source>
</evidence>
<evidence type="ECO:0000313" key="2">
    <source>
        <dbReference type="EMBL" id="RAQ99937.1"/>
    </source>
</evidence>
<accession>A0A364MRN0</accession>
<comment type="caution">
    <text evidence="2">The sequence shown here is derived from an EMBL/GenBank/DDBJ whole genome shotgun (WGS) entry which is preliminary data.</text>
</comment>
<reference evidence="3" key="1">
    <citation type="submission" date="2018-05" db="EMBL/GenBank/DDBJ databases">
        <title>Draft genome sequence of Stemphylium lycopersici strain CIDEFI 213.</title>
        <authorList>
            <person name="Medina R."/>
            <person name="Franco M.E.E."/>
            <person name="Lucentini C.G."/>
            <person name="Saparrat M.C.N."/>
            <person name="Balatti P.A."/>
        </authorList>
    </citation>
    <scope>NUCLEOTIDE SEQUENCE [LARGE SCALE GENOMIC DNA]</scope>
    <source>
        <strain evidence="3">CIDEFI 213</strain>
    </source>
</reference>
<keyword evidence="3" id="KW-1185">Reference proteome</keyword>
<dbReference type="AlphaFoldDB" id="A0A364MRN0"/>
<keyword evidence="1" id="KW-0732">Signal</keyword>
<dbReference type="EMBL" id="QGDH01000453">
    <property type="protein sequence ID" value="RAQ99937.1"/>
    <property type="molecule type" value="Genomic_DNA"/>
</dbReference>